<dbReference type="AlphaFoldDB" id="A0A1Y1UA14"/>
<organism evidence="1 2">
    <name type="scientific">Piromyces finnis</name>
    <dbReference type="NCBI Taxonomy" id="1754191"/>
    <lineage>
        <taxon>Eukaryota</taxon>
        <taxon>Fungi</taxon>
        <taxon>Fungi incertae sedis</taxon>
        <taxon>Chytridiomycota</taxon>
        <taxon>Chytridiomycota incertae sedis</taxon>
        <taxon>Neocallimastigomycetes</taxon>
        <taxon>Neocallimastigales</taxon>
        <taxon>Neocallimastigaceae</taxon>
        <taxon>Piromyces</taxon>
    </lineage>
</organism>
<evidence type="ECO:0000313" key="1">
    <source>
        <dbReference type="EMBL" id="ORX34869.1"/>
    </source>
</evidence>
<name>A0A1Y1UA14_9FUNG</name>
<reference evidence="1 2" key="1">
    <citation type="submission" date="2016-08" db="EMBL/GenBank/DDBJ databases">
        <title>Genomes of anaerobic fungi encode conserved fungal cellulosomes for biomass hydrolysis.</title>
        <authorList>
            <consortium name="DOE Joint Genome Institute"/>
            <person name="Haitjema C.H."/>
            <person name="Gilmore S.P."/>
            <person name="Henske J.K."/>
            <person name="Solomon K.V."/>
            <person name="De Groot R."/>
            <person name="Kuo A."/>
            <person name="Mondo S.J."/>
            <person name="Salamov A.A."/>
            <person name="Labutti K."/>
            <person name="Zhao Z."/>
            <person name="Chiniquy J."/>
            <person name="Barry K."/>
            <person name="Brewer H.M."/>
            <person name="Purvine S.O."/>
            <person name="Wright A.T."/>
            <person name="Boxma B."/>
            <person name="Van Alen T."/>
            <person name="Hackstein J.H."/>
            <person name="Baker S.E."/>
            <person name="Grigoriev I.V."/>
            <person name="O'Malley M.A."/>
        </authorList>
    </citation>
    <scope>NUCLEOTIDE SEQUENCE [LARGE SCALE GENOMIC DNA]</scope>
    <source>
        <strain evidence="2">finn</strain>
    </source>
</reference>
<gene>
    <name evidence="1" type="ORF">BCR36DRAFT_375877</name>
</gene>
<dbReference type="EMBL" id="MCFH01000184">
    <property type="protein sequence ID" value="ORX34869.1"/>
    <property type="molecule type" value="Genomic_DNA"/>
</dbReference>
<sequence>MECIDNYCNNYYVNGQKNIEKECIMKLKIIKMMNNSDNNLHVSNNCNQIGRSASGVNQDNYLSLCRQSSNYSSTIVNDNSKYSSATTVNRNNSINCIIQVMLKRYLKIIMKI</sequence>
<dbReference type="Proteomes" id="UP000193719">
    <property type="component" value="Unassembled WGS sequence"/>
</dbReference>
<comment type="caution">
    <text evidence="1">The sequence shown here is derived from an EMBL/GenBank/DDBJ whole genome shotgun (WGS) entry which is preliminary data.</text>
</comment>
<accession>A0A1Y1UA14</accession>
<reference evidence="1 2" key="2">
    <citation type="submission" date="2016-08" db="EMBL/GenBank/DDBJ databases">
        <title>Pervasive Adenine N6-methylation of Active Genes in Fungi.</title>
        <authorList>
            <consortium name="DOE Joint Genome Institute"/>
            <person name="Mondo S.J."/>
            <person name="Dannebaum R.O."/>
            <person name="Kuo R.C."/>
            <person name="Labutti K."/>
            <person name="Haridas S."/>
            <person name="Kuo A."/>
            <person name="Salamov A."/>
            <person name="Ahrendt S.R."/>
            <person name="Lipzen A."/>
            <person name="Sullivan W."/>
            <person name="Andreopoulos W.B."/>
            <person name="Clum A."/>
            <person name="Lindquist E."/>
            <person name="Daum C."/>
            <person name="Ramamoorthy G.K."/>
            <person name="Gryganskyi A."/>
            <person name="Culley D."/>
            <person name="Magnuson J.K."/>
            <person name="James T.Y."/>
            <person name="O'Malley M.A."/>
            <person name="Stajich J.E."/>
            <person name="Spatafora J.W."/>
            <person name="Visel A."/>
            <person name="Grigoriev I.V."/>
        </authorList>
    </citation>
    <scope>NUCLEOTIDE SEQUENCE [LARGE SCALE GENOMIC DNA]</scope>
    <source>
        <strain evidence="2">finn</strain>
    </source>
</reference>
<evidence type="ECO:0000313" key="2">
    <source>
        <dbReference type="Proteomes" id="UP000193719"/>
    </source>
</evidence>
<keyword evidence="2" id="KW-1185">Reference proteome</keyword>
<protein>
    <submittedName>
        <fullName evidence="1">Uncharacterized protein</fullName>
    </submittedName>
</protein>
<proteinExistence type="predicted"/>